<evidence type="ECO:0000313" key="1">
    <source>
        <dbReference type="EMBL" id="OQB40356.1"/>
    </source>
</evidence>
<dbReference type="AlphaFoldDB" id="A0A1V5ZJR2"/>
<organism evidence="1">
    <name type="scientific">candidate division CPR1 bacterium ADurb.Bin160</name>
    <dbReference type="NCBI Taxonomy" id="1852826"/>
    <lineage>
        <taxon>Bacteria</taxon>
        <taxon>candidate division CPR1</taxon>
    </lineage>
</organism>
<reference evidence="1" key="1">
    <citation type="submission" date="2017-02" db="EMBL/GenBank/DDBJ databases">
        <title>Delving into the versatile metabolic prowess of the omnipresent phylum Bacteroidetes.</title>
        <authorList>
            <person name="Nobu M.K."/>
            <person name="Mei R."/>
            <person name="Narihiro T."/>
            <person name="Kuroda K."/>
            <person name="Liu W.-T."/>
        </authorList>
    </citation>
    <scope>NUCLEOTIDE SEQUENCE</scope>
    <source>
        <strain evidence="1">ADurb.Bin160</strain>
    </source>
</reference>
<dbReference type="EMBL" id="MWDB01000047">
    <property type="protein sequence ID" value="OQB40356.1"/>
    <property type="molecule type" value="Genomic_DNA"/>
</dbReference>
<proteinExistence type="predicted"/>
<comment type="caution">
    <text evidence="1">The sequence shown here is derived from an EMBL/GenBank/DDBJ whole genome shotgun (WGS) entry which is preliminary data.</text>
</comment>
<name>A0A1V5ZJR2_9BACT</name>
<dbReference type="Proteomes" id="UP000485621">
    <property type="component" value="Unassembled WGS sequence"/>
</dbReference>
<accession>A0A1V5ZJR2</accession>
<gene>
    <name evidence="1" type="ORF">BWY04_01363</name>
</gene>
<protein>
    <submittedName>
        <fullName evidence="1">Uncharacterized protein</fullName>
    </submittedName>
</protein>
<sequence>MEKNCDCGTCGCEKLENLDRIIQTGQSFKINLSSELVEDLSIILSQYLNQLKMYEEMIINEATDQVEKQIEKIPTSKTKIQKINDLISDMVSHKNRIENFLETIEKFKCGEENDNK</sequence>